<dbReference type="AlphaFoldDB" id="A0A2T0Q1W2"/>
<sequence length="369" mass="37603">MGAGTDGLMTPALLVDRGRLAANVAEMAERTAARGVALRPHVKTSKSLDVARAQLAAGAIGFTCSTPAEVRLLQDAGIGGLVWAHQPVGPAKLAFAVAAARRGGLTVTVDSVEVAAPLGEALAEAGTSLPVLIEVDTGLGRTGADPGDVLALAEALTRWPALRLCGVLTHEGQLYAHAGDRAGLERAGRRAGEVMAGLGERLRAAGHPAGIVSVGSTPGATSTPFVPGVTETRAGTYVYYDANQVALGSVPLERCALTVLATVVSTRRRGTAIIDAGLKAMSSDRSVTGEGFGAVLAPTPGGGPLDGVAFTAANEEHGFLTGPGTARLTVGDRVRIVPNHACTTVNMWSEAQVLDGAEVVARWRISARH</sequence>
<dbReference type="Pfam" id="PF01168">
    <property type="entry name" value="Ala_racemase_N"/>
    <property type="match status" value="1"/>
</dbReference>
<comment type="caution">
    <text evidence="4">The sequence shown here is derived from an EMBL/GenBank/DDBJ whole genome shotgun (WGS) entry which is preliminary data.</text>
</comment>
<dbReference type="GO" id="GO:0036088">
    <property type="term" value="P:D-serine catabolic process"/>
    <property type="evidence" value="ECO:0007669"/>
    <property type="project" value="TreeGrafter"/>
</dbReference>
<dbReference type="GO" id="GO:0008721">
    <property type="term" value="F:D-serine ammonia-lyase activity"/>
    <property type="evidence" value="ECO:0007669"/>
    <property type="project" value="TreeGrafter"/>
</dbReference>
<comment type="similarity">
    <text evidence="1">Belongs to the DSD1 family.</text>
</comment>
<dbReference type="OrthoDB" id="9811417at2"/>
<proteinExistence type="inferred from homology"/>
<accession>A0A2T0Q1W2</accession>
<feature type="domain" description="D-serine dehydratase-like" evidence="3">
    <location>
        <begin position="256"/>
        <end position="355"/>
    </location>
</feature>
<keyword evidence="5" id="KW-1185">Reference proteome</keyword>
<protein>
    <submittedName>
        <fullName evidence="4">D-serine deaminase-like pyridoxal phosphate-dependent protein</fullName>
    </submittedName>
</protein>
<dbReference type="Proteomes" id="UP000237846">
    <property type="component" value="Unassembled WGS sequence"/>
</dbReference>
<evidence type="ECO:0000256" key="1">
    <source>
        <dbReference type="ARBA" id="ARBA00005323"/>
    </source>
</evidence>
<name>A0A2T0Q1W2_9ACTN</name>
<dbReference type="InterPro" id="IPR051466">
    <property type="entry name" value="D-amino_acid_metab_enzyme"/>
</dbReference>
<organism evidence="4 5">
    <name type="scientific">Allonocardiopsis opalescens</name>
    <dbReference type="NCBI Taxonomy" id="1144618"/>
    <lineage>
        <taxon>Bacteria</taxon>
        <taxon>Bacillati</taxon>
        <taxon>Actinomycetota</taxon>
        <taxon>Actinomycetes</taxon>
        <taxon>Streptosporangiales</taxon>
        <taxon>Allonocardiopsis</taxon>
    </lineage>
</organism>
<dbReference type="InterPro" id="IPR029066">
    <property type="entry name" value="PLP-binding_barrel"/>
</dbReference>
<dbReference type="EMBL" id="PVZC01000005">
    <property type="protein sequence ID" value="PRX97783.1"/>
    <property type="molecule type" value="Genomic_DNA"/>
</dbReference>
<dbReference type="SMART" id="SM01119">
    <property type="entry name" value="D-ser_dehydrat"/>
    <property type="match status" value="1"/>
</dbReference>
<dbReference type="InterPro" id="IPR042208">
    <property type="entry name" value="D-ser_dehydrat-like_sf"/>
</dbReference>
<dbReference type="InterPro" id="IPR026956">
    <property type="entry name" value="D-ser_dehydrat-like_dom"/>
</dbReference>
<dbReference type="Gene3D" id="2.40.37.20">
    <property type="entry name" value="D-serine dehydratase-like domain"/>
    <property type="match status" value="1"/>
</dbReference>
<reference evidence="4 5" key="1">
    <citation type="submission" date="2018-03" db="EMBL/GenBank/DDBJ databases">
        <title>Genomic Encyclopedia of Archaeal and Bacterial Type Strains, Phase II (KMG-II): from individual species to whole genera.</title>
        <authorList>
            <person name="Goeker M."/>
        </authorList>
    </citation>
    <scope>NUCLEOTIDE SEQUENCE [LARGE SCALE GENOMIC DNA]</scope>
    <source>
        <strain evidence="4 5">DSM 45601</strain>
    </source>
</reference>
<dbReference type="PANTHER" id="PTHR28004:SF2">
    <property type="entry name" value="D-SERINE DEHYDRATASE"/>
    <property type="match status" value="1"/>
</dbReference>
<dbReference type="Pfam" id="PF14031">
    <property type="entry name" value="D-ser_dehydrat"/>
    <property type="match status" value="1"/>
</dbReference>
<dbReference type="PANTHER" id="PTHR28004">
    <property type="entry name" value="ZGC:162816-RELATED"/>
    <property type="match status" value="1"/>
</dbReference>
<keyword evidence="2" id="KW-0456">Lyase</keyword>
<gene>
    <name evidence="4" type="ORF">CLV72_105133</name>
</gene>
<evidence type="ECO:0000256" key="2">
    <source>
        <dbReference type="ARBA" id="ARBA00023239"/>
    </source>
</evidence>
<dbReference type="SUPFAM" id="SSF51419">
    <property type="entry name" value="PLP-binding barrel"/>
    <property type="match status" value="1"/>
</dbReference>
<dbReference type="Gene3D" id="3.20.20.10">
    <property type="entry name" value="Alanine racemase"/>
    <property type="match status" value="1"/>
</dbReference>
<dbReference type="InterPro" id="IPR001608">
    <property type="entry name" value="Ala_racemase_N"/>
</dbReference>
<evidence type="ECO:0000259" key="3">
    <source>
        <dbReference type="SMART" id="SM01119"/>
    </source>
</evidence>
<evidence type="ECO:0000313" key="4">
    <source>
        <dbReference type="EMBL" id="PRX97783.1"/>
    </source>
</evidence>
<dbReference type="RefSeq" id="WP_106247427.1">
    <property type="nucleotide sequence ID" value="NZ_PVZC01000005.1"/>
</dbReference>
<evidence type="ECO:0000313" key="5">
    <source>
        <dbReference type="Proteomes" id="UP000237846"/>
    </source>
</evidence>